<gene>
    <name evidence="1" type="ORF">ESCAB7627_2467</name>
</gene>
<evidence type="ECO:0000313" key="2">
    <source>
        <dbReference type="Proteomes" id="UP000003042"/>
    </source>
</evidence>
<proteinExistence type="predicted"/>
<dbReference type="EMBL" id="ABKX01000005">
    <property type="protein sequence ID" value="EDS91989.1"/>
    <property type="molecule type" value="Genomic_DNA"/>
</dbReference>
<dbReference type="AlphaFoldDB" id="A0ABC9NP37"/>
<protein>
    <recommendedName>
        <fullName evidence="3">Ferredoxin</fullName>
    </recommendedName>
</protein>
<sequence>MFLLKIINHSSAHSTSGLFYSDKTEYSNSETKEVFAATHNSSPNNEK</sequence>
<dbReference type="Proteomes" id="UP000003042">
    <property type="component" value="Unassembled WGS sequence"/>
</dbReference>
<name>A0ABC9NP37_ESCAT</name>
<accession>A0ABC9NP37</accession>
<reference evidence="1 2" key="1">
    <citation type="submission" date="2008-02" db="EMBL/GenBank/DDBJ databases">
        <title>Annotation of Escherichia albertii TW07627.</title>
        <authorList>
            <person name="Sutton G."/>
            <person name="Whittam T.S."/>
            <person name="Sebastian Y."/>
        </authorList>
    </citation>
    <scope>NUCLEOTIDE SEQUENCE [LARGE SCALE GENOMIC DNA]</scope>
    <source>
        <strain evidence="1 2">TW07627</strain>
    </source>
</reference>
<organism evidence="1 2">
    <name type="scientific">Escherichia albertii (strain TW07627)</name>
    <dbReference type="NCBI Taxonomy" id="502347"/>
    <lineage>
        <taxon>Bacteria</taxon>
        <taxon>Pseudomonadati</taxon>
        <taxon>Pseudomonadota</taxon>
        <taxon>Gammaproteobacteria</taxon>
        <taxon>Enterobacterales</taxon>
        <taxon>Enterobacteriaceae</taxon>
        <taxon>Escherichia</taxon>
    </lineage>
</organism>
<comment type="caution">
    <text evidence="1">The sequence shown here is derived from an EMBL/GenBank/DDBJ whole genome shotgun (WGS) entry which is preliminary data.</text>
</comment>
<evidence type="ECO:0000313" key="1">
    <source>
        <dbReference type="EMBL" id="EDS91989.1"/>
    </source>
</evidence>
<evidence type="ECO:0008006" key="3">
    <source>
        <dbReference type="Google" id="ProtNLM"/>
    </source>
</evidence>